<keyword evidence="6 8" id="KW-0456">Lyase</keyword>
<dbReference type="GO" id="GO:0004089">
    <property type="term" value="F:carbonate dehydratase activity"/>
    <property type="evidence" value="ECO:0007669"/>
    <property type="project" value="UniProtKB-UniRule"/>
</dbReference>
<dbReference type="RefSeq" id="XP_049835561.1">
    <property type="nucleotide sequence ID" value="XM_049979604.1"/>
</dbReference>
<dbReference type="KEGG" id="sgre:126279122"/>
<evidence type="ECO:0000256" key="2">
    <source>
        <dbReference type="ARBA" id="ARBA00010718"/>
    </source>
</evidence>
<reference evidence="11" key="1">
    <citation type="journal article" date="2021" name="J. Neurophysiol.">
        <title>Gene transcription changes in a locust model of noise-induced deafness.</title>
        <authorList>
            <person name="French A.S."/>
            <person name="Warren B."/>
        </authorList>
    </citation>
    <scope>NUCLEOTIDE SEQUENCE</scope>
</reference>
<dbReference type="OrthoDB" id="429145at2759"/>
<evidence type="ECO:0000256" key="5">
    <source>
        <dbReference type="ARBA" id="ARBA00022833"/>
    </source>
</evidence>
<dbReference type="PANTHER" id="PTHR18952:SF141">
    <property type="entry name" value="CARBONIC ANHYDRASE"/>
    <property type="match status" value="1"/>
</dbReference>
<evidence type="ECO:0000256" key="9">
    <source>
        <dbReference type="SAM" id="MobiDB-lite"/>
    </source>
</evidence>
<evidence type="ECO:0000256" key="7">
    <source>
        <dbReference type="ARBA" id="ARBA00048348"/>
    </source>
</evidence>
<comment type="similarity">
    <text evidence="2 8">Belongs to the alpha-carbonic anhydrase family.</text>
</comment>
<accession>A0A8E5JT43</accession>
<protein>
    <recommendedName>
        <fullName evidence="3 8">Carbonic anhydrase</fullName>
        <ecNumber evidence="3 8">4.2.1.1</ecNumber>
    </recommendedName>
</protein>
<keyword evidence="4 8" id="KW-0479">Metal-binding</keyword>
<dbReference type="PANTHER" id="PTHR18952">
    <property type="entry name" value="CARBONIC ANHYDRASE"/>
    <property type="match status" value="1"/>
</dbReference>
<evidence type="ECO:0000256" key="6">
    <source>
        <dbReference type="ARBA" id="ARBA00023239"/>
    </source>
</evidence>
<sequence length="262" mass="29121">MSDWGYAQNNGPETWPEKFPLAAGTRQSPVDIITSRTLTDASLSSRPLTWRYPSSANVLVNTGHGWRADLDYHGSELRGGPLADTYVLEQFHCHWGCSEHTVDGRGYAGELHLVHWNISKYQSFSEAAGQPDGLGVLGIFVEEGDVHEEFQKIVDALPKITLKGQKTELSDPVDPNKLLPDFSQYWTYEGSLTTPPCNESVIWMISKQPIRVSGSQLSAFRSLRCYGPGEQCPCDELQGLVVKNYRPPVPLGNRQLRECGSL</sequence>
<dbReference type="GO" id="GO:0008270">
    <property type="term" value="F:zinc ion binding"/>
    <property type="evidence" value="ECO:0007669"/>
    <property type="project" value="UniProtKB-UniRule"/>
</dbReference>
<dbReference type="Pfam" id="PF00194">
    <property type="entry name" value="Carb_anhydrase"/>
    <property type="match status" value="1"/>
</dbReference>
<dbReference type="GO" id="GO:0005737">
    <property type="term" value="C:cytoplasm"/>
    <property type="evidence" value="ECO:0007669"/>
    <property type="project" value="TreeGrafter"/>
</dbReference>
<dbReference type="EMBL" id="MW962512">
    <property type="protein sequence ID" value="QVD39278.1"/>
    <property type="molecule type" value="mRNA"/>
</dbReference>
<dbReference type="PROSITE" id="PS00162">
    <property type="entry name" value="ALPHA_CA_1"/>
    <property type="match status" value="1"/>
</dbReference>
<dbReference type="GeneID" id="126279122"/>
<feature type="region of interest" description="Disordered" evidence="9">
    <location>
        <begin position="1"/>
        <end position="20"/>
    </location>
</feature>
<evidence type="ECO:0000256" key="8">
    <source>
        <dbReference type="RuleBase" id="RU367011"/>
    </source>
</evidence>
<evidence type="ECO:0000256" key="4">
    <source>
        <dbReference type="ARBA" id="ARBA00022723"/>
    </source>
</evidence>
<name>A0A8E5JT43_SCHGR</name>
<dbReference type="InterPro" id="IPR036398">
    <property type="entry name" value="CA_dom_sf"/>
</dbReference>
<dbReference type="SUPFAM" id="SSF51069">
    <property type="entry name" value="Carbonic anhydrase"/>
    <property type="match status" value="1"/>
</dbReference>
<dbReference type="SMART" id="SM01057">
    <property type="entry name" value="Carb_anhydrase"/>
    <property type="match status" value="1"/>
</dbReference>
<proteinExistence type="evidence at transcript level"/>
<dbReference type="PROSITE" id="PS51144">
    <property type="entry name" value="ALPHA_CA_2"/>
    <property type="match status" value="1"/>
</dbReference>
<dbReference type="InterPro" id="IPR001148">
    <property type="entry name" value="CA_dom"/>
</dbReference>
<evidence type="ECO:0000256" key="3">
    <source>
        <dbReference type="ARBA" id="ARBA00012925"/>
    </source>
</evidence>
<evidence type="ECO:0000259" key="10">
    <source>
        <dbReference type="PROSITE" id="PS51144"/>
    </source>
</evidence>
<dbReference type="Gene3D" id="3.10.200.10">
    <property type="entry name" value="Alpha carbonic anhydrase"/>
    <property type="match status" value="1"/>
</dbReference>
<feature type="domain" description="Alpha-carbonic anhydrase" evidence="10">
    <location>
        <begin position="2"/>
        <end position="260"/>
    </location>
</feature>
<dbReference type="AlphaFoldDB" id="A0A8E5JT43"/>
<evidence type="ECO:0000256" key="1">
    <source>
        <dbReference type="ARBA" id="ARBA00001947"/>
    </source>
</evidence>
<evidence type="ECO:0000313" key="11">
    <source>
        <dbReference type="EMBL" id="QVD39278.1"/>
    </source>
</evidence>
<organism evidence="11">
    <name type="scientific">Schistocerca gregaria</name>
    <name type="common">Desert locust</name>
    <name type="synonym">Gryllus gregarius</name>
    <dbReference type="NCBI Taxonomy" id="7010"/>
    <lineage>
        <taxon>Eukaryota</taxon>
        <taxon>Metazoa</taxon>
        <taxon>Ecdysozoa</taxon>
        <taxon>Arthropoda</taxon>
        <taxon>Hexapoda</taxon>
        <taxon>Insecta</taxon>
        <taxon>Pterygota</taxon>
        <taxon>Neoptera</taxon>
        <taxon>Polyneoptera</taxon>
        <taxon>Orthoptera</taxon>
        <taxon>Caelifera</taxon>
        <taxon>Acrididea</taxon>
        <taxon>Acridomorpha</taxon>
        <taxon>Acridoidea</taxon>
        <taxon>Acrididae</taxon>
        <taxon>Cyrtacanthacridinae</taxon>
        <taxon>Schistocerca</taxon>
    </lineage>
</organism>
<dbReference type="InterPro" id="IPR023561">
    <property type="entry name" value="Carbonic_anhydrase_a-class"/>
</dbReference>
<comment type="cofactor">
    <cofactor evidence="1 8">
        <name>Zn(2+)</name>
        <dbReference type="ChEBI" id="CHEBI:29105"/>
    </cofactor>
</comment>
<comment type="catalytic activity">
    <reaction evidence="7 8">
        <text>hydrogencarbonate + H(+) = CO2 + H2O</text>
        <dbReference type="Rhea" id="RHEA:10748"/>
        <dbReference type="ChEBI" id="CHEBI:15377"/>
        <dbReference type="ChEBI" id="CHEBI:15378"/>
        <dbReference type="ChEBI" id="CHEBI:16526"/>
        <dbReference type="ChEBI" id="CHEBI:17544"/>
        <dbReference type="EC" id="4.2.1.1"/>
    </reaction>
</comment>
<dbReference type="InterPro" id="IPR018338">
    <property type="entry name" value="Carbonic_anhydrase_a-class_CS"/>
</dbReference>
<comment type="function">
    <text evidence="8">Reversible hydration of carbon dioxide.</text>
</comment>
<dbReference type="EC" id="4.2.1.1" evidence="3 8"/>
<keyword evidence="5 8" id="KW-0862">Zinc</keyword>